<evidence type="ECO:0000313" key="4">
    <source>
        <dbReference type="Proteomes" id="UP000053095"/>
    </source>
</evidence>
<dbReference type="InterPro" id="IPR052220">
    <property type="entry name" value="METTL25"/>
</dbReference>
<dbReference type="Proteomes" id="UP000053095">
    <property type="component" value="Unassembled WGS sequence"/>
</dbReference>
<accession>A0A510NW22</accession>
<dbReference type="EMBL" id="DF933814">
    <property type="protein sequence ID" value="GAM36415.1"/>
    <property type="molecule type" value="Genomic_DNA"/>
</dbReference>
<dbReference type="PANTHER" id="PTHR12496:SF0">
    <property type="entry name" value="METHYLTRANSFERASE DOMAIN-CONTAINING PROTEIN"/>
    <property type="match status" value="1"/>
</dbReference>
<organism evidence="3 4">
    <name type="scientific">Talaromyces pinophilus</name>
    <name type="common">Penicillium pinophilum</name>
    <dbReference type="NCBI Taxonomy" id="128442"/>
    <lineage>
        <taxon>Eukaryota</taxon>
        <taxon>Fungi</taxon>
        <taxon>Dikarya</taxon>
        <taxon>Ascomycota</taxon>
        <taxon>Pezizomycotina</taxon>
        <taxon>Eurotiomycetes</taxon>
        <taxon>Eurotiomycetidae</taxon>
        <taxon>Eurotiales</taxon>
        <taxon>Trichocomaceae</taxon>
        <taxon>Talaromyces</taxon>
        <taxon>Talaromyces sect. Talaromyces</taxon>
    </lineage>
</organism>
<evidence type="ECO:0000256" key="1">
    <source>
        <dbReference type="SAM" id="MobiDB-lite"/>
    </source>
</evidence>
<proteinExistence type="predicted"/>
<feature type="domain" description="Methyltransferase" evidence="2">
    <location>
        <begin position="150"/>
        <end position="396"/>
    </location>
</feature>
<name>A0A510NW22_TALPI</name>
<dbReference type="Pfam" id="PF13679">
    <property type="entry name" value="Methyltransf_32"/>
    <property type="match status" value="1"/>
</dbReference>
<dbReference type="AlphaFoldDB" id="A0A510NW22"/>
<gene>
    <name evidence="3" type="ORF">TCE0_018f05490</name>
</gene>
<dbReference type="PANTHER" id="PTHR12496">
    <property type="entry name" value="CGI-41 METHYLTRANSFERASE"/>
    <property type="match status" value="1"/>
</dbReference>
<sequence>MGPSLPLPLHEEWKDVDSYIEALLSFATSTPLFLNLCGGVHILDFLTSEPDMYSTLFPEDWRNFFHEHDLYDILDLVLTDDLTPFRSPNGAGWKTQEEGETWKDGPSPPSSLLDYIHDIRRLSLRRDFTSTVPKNTSAIPQRLAIGMKDKKLHEVEHFSKYVDSFTTSVSEIRQEPITHIADFGSGQNYLGRTLAHSYNRHIIAIERKHAYIKGAQGFDISAKMAKKEFRMYDKKAQSRNGAAASGGEVVATEEVCPTCPPGEEQTKEKEGKEEDDEAVFSVFKDLDISAEDLPDAAPNTPHKAEEEDLEPHGTMDYIEHNIKDGYLEPIIRHVVNPDTADEDSSQAVTKKNDARVLVVSLHSCGNLLHHGIRSLILNPSVVAIAMIGCCYNLLTERLGPPTYKLPVLRHMHQRLSIGATAKDPHGFPMSNLFEHYPYSGGEGIKFNITARMMACQAPYNWTREETKAFFTRHYYRALLQKFFVDHGVAPKPELATIDVLTRDQPPVEKDNSWETNPPLIIGTLRKTAYKTFITYAQTAMNKLAKEPAHRAKLAPLLDNEEATVAELERYVAEYEHAQKNLSIVWILMSFSASLVEAMIVIDRWQYLREHMASGVVKECWVEPVFDYAESPRNLAVIGIKN</sequence>
<dbReference type="InterPro" id="IPR025714">
    <property type="entry name" value="Methyltranfer_dom"/>
</dbReference>
<protein>
    <recommendedName>
        <fullName evidence="2">Methyltransferase domain-containing protein</fullName>
    </recommendedName>
</protein>
<evidence type="ECO:0000259" key="2">
    <source>
        <dbReference type="Pfam" id="PF13679"/>
    </source>
</evidence>
<feature type="region of interest" description="Disordered" evidence="1">
    <location>
        <begin position="241"/>
        <end position="276"/>
    </location>
</feature>
<reference evidence="4" key="1">
    <citation type="journal article" date="2015" name="Genome Announc.">
        <title>Draft genome sequence of Talaromyces cellulolyticus strain Y-94, a source of lignocellulosic biomass-degrading enzymes.</title>
        <authorList>
            <person name="Fujii T."/>
            <person name="Koike H."/>
            <person name="Sawayama S."/>
            <person name="Yano S."/>
            <person name="Inoue H."/>
        </authorList>
    </citation>
    <scope>NUCLEOTIDE SEQUENCE [LARGE SCALE GENOMIC DNA]</scope>
    <source>
        <strain evidence="4">Y-94</strain>
    </source>
</reference>
<evidence type="ECO:0000313" key="3">
    <source>
        <dbReference type="EMBL" id="GAM36415.1"/>
    </source>
</evidence>
<keyword evidence="4" id="KW-1185">Reference proteome</keyword>